<gene>
    <name evidence="2" type="ORF">F511_21765</name>
</gene>
<evidence type="ECO:0000313" key="2">
    <source>
        <dbReference type="EMBL" id="KZV18175.1"/>
    </source>
</evidence>
<feature type="region of interest" description="Disordered" evidence="1">
    <location>
        <begin position="133"/>
        <end position="188"/>
    </location>
</feature>
<feature type="compositionally biased region" description="Polar residues" evidence="1">
    <location>
        <begin position="155"/>
        <end position="168"/>
    </location>
</feature>
<protein>
    <submittedName>
        <fullName evidence="2">Uncharacterized protein</fullName>
    </submittedName>
</protein>
<reference evidence="2 3" key="1">
    <citation type="journal article" date="2015" name="Proc. Natl. Acad. Sci. U.S.A.">
        <title>The resurrection genome of Boea hygrometrica: A blueprint for survival of dehydration.</title>
        <authorList>
            <person name="Xiao L."/>
            <person name="Yang G."/>
            <person name="Zhang L."/>
            <person name="Yang X."/>
            <person name="Zhao S."/>
            <person name="Ji Z."/>
            <person name="Zhou Q."/>
            <person name="Hu M."/>
            <person name="Wang Y."/>
            <person name="Chen M."/>
            <person name="Xu Y."/>
            <person name="Jin H."/>
            <person name="Xiao X."/>
            <person name="Hu G."/>
            <person name="Bao F."/>
            <person name="Hu Y."/>
            <person name="Wan P."/>
            <person name="Li L."/>
            <person name="Deng X."/>
            <person name="Kuang T."/>
            <person name="Xiang C."/>
            <person name="Zhu J.K."/>
            <person name="Oliver M.J."/>
            <person name="He Y."/>
        </authorList>
    </citation>
    <scope>NUCLEOTIDE SEQUENCE [LARGE SCALE GENOMIC DNA]</scope>
    <source>
        <strain evidence="3">cv. XS01</strain>
    </source>
</reference>
<feature type="compositionally biased region" description="Basic and acidic residues" evidence="1">
    <location>
        <begin position="1"/>
        <end position="13"/>
    </location>
</feature>
<feature type="region of interest" description="Disordered" evidence="1">
    <location>
        <begin position="275"/>
        <end position="304"/>
    </location>
</feature>
<dbReference type="Proteomes" id="UP000250235">
    <property type="component" value="Unassembled WGS sequence"/>
</dbReference>
<keyword evidence="3" id="KW-1185">Reference proteome</keyword>
<feature type="region of interest" description="Disordered" evidence="1">
    <location>
        <begin position="1"/>
        <end position="39"/>
    </location>
</feature>
<evidence type="ECO:0000256" key="1">
    <source>
        <dbReference type="SAM" id="MobiDB-lite"/>
    </source>
</evidence>
<dbReference type="EMBL" id="KV017501">
    <property type="protein sequence ID" value="KZV18175.1"/>
    <property type="molecule type" value="Genomic_DNA"/>
</dbReference>
<organism evidence="2 3">
    <name type="scientific">Dorcoceras hygrometricum</name>
    <dbReference type="NCBI Taxonomy" id="472368"/>
    <lineage>
        <taxon>Eukaryota</taxon>
        <taxon>Viridiplantae</taxon>
        <taxon>Streptophyta</taxon>
        <taxon>Embryophyta</taxon>
        <taxon>Tracheophyta</taxon>
        <taxon>Spermatophyta</taxon>
        <taxon>Magnoliopsida</taxon>
        <taxon>eudicotyledons</taxon>
        <taxon>Gunneridae</taxon>
        <taxon>Pentapetalae</taxon>
        <taxon>asterids</taxon>
        <taxon>lamiids</taxon>
        <taxon>Lamiales</taxon>
        <taxon>Gesneriaceae</taxon>
        <taxon>Didymocarpoideae</taxon>
        <taxon>Trichosporeae</taxon>
        <taxon>Loxocarpinae</taxon>
        <taxon>Dorcoceras</taxon>
    </lineage>
</organism>
<proteinExistence type="predicted"/>
<dbReference type="AlphaFoldDB" id="A0A2Z7A9Y3"/>
<sequence>MRDRPETTLEIKKQPSKIRPKTSHGGASPPAQRQHAACAPVRNACARGRPPARTARASGAEVGARCRAAPCSTCAHGCRSACAVACATGAHPLPHAGRTLANGGAERCARRCWAKKLFAPGFDQFHEEIGTSTVGGWRSPNPVHGTRKRDESFTDGISSSRWSEQVQPRQAAAHSGGGARRAAREGGRGEGGGGYSLGFCESCCVGNVAIGITDSACKNQSVMVSVQYGPFNTYIPIRSTTIGKSRVARDPITMHTSWRSNSDIACVTSIGYPRTKASGESSTTKHRLLHESGPHPIPPPDDPN</sequence>
<name>A0A2Z7A9Y3_9LAMI</name>
<accession>A0A2Z7A9Y3</accession>
<feature type="compositionally biased region" description="Pro residues" evidence="1">
    <location>
        <begin position="295"/>
        <end position="304"/>
    </location>
</feature>
<evidence type="ECO:0000313" key="3">
    <source>
        <dbReference type="Proteomes" id="UP000250235"/>
    </source>
</evidence>